<keyword evidence="8" id="KW-1133">Transmembrane helix</keyword>
<dbReference type="EMBL" id="JAGYPG010000002">
    <property type="protein sequence ID" value="MBS4195572.1"/>
    <property type="molecule type" value="Genomic_DNA"/>
</dbReference>
<reference evidence="9 10" key="1">
    <citation type="submission" date="2021-05" db="EMBL/GenBank/DDBJ databases">
        <title>Novel Bacillus species.</title>
        <authorList>
            <person name="Liu G."/>
        </authorList>
    </citation>
    <scope>NUCLEOTIDE SEQUENCE [LARGE SCALE GENOMIC DNA]</scope>
    <source>
        <strain evidence="10">FJAT-49780</strain>
    </source>
</reference>
<evidence type="ECO:0000256" key="2">
    <source>
        <dbReference type="ARBA" id="ARBA00009865"/>
    </source>
</evidence>
<evidence type="ECO:0000256" key="1">
    <source>
        <dbReference type="ARBA" id="ARBA00004834"/>
    </source>
</evidence>
<dbReference type="Proteomes" id="UP000681414">
    <property type="component" value="Unassembled WGS sequence"/>
</dbReference>
<evidence type="ECO:0000256" key="3">
    <source>
        <dbReference type="ARBA" id="ARBA00022801"/>
    </source>
</evidence>
<feature type="transmembrane region" description="Helical" evidence="8">
    <location>
        <begin position="12"/>
        <end position="31"/>
    </location>
</feature>
<dbReference type="PANTHER" id="PTHR43301">
    <property type="entry name" value="ARABINAN ENDO-1,5-ALPHA-L-ARABINOSIDASE"/>
    <property type="match status" value="1"/>
</dbReference>
<evidence type="ECO:0000256" key="4">
    <source>
        <dbReference type="ARBA" id="ARBA00023295"/>
    </source>
</evidence>
<dbReference type="SUPFAM" id="SSF75005">
    <property type="entry name" value="Arabinanase/levansucrase/invertase"/>
    <property type="match status" value="1"/>
</dbReference>
<feature type="active site" description="Proton acceptor" evidence="5">
    <location>
        <position position="50"/>
    </location>
</feature>
<keyword evidence="10" id="KW-1185">Reference proteome</keyword>
<feature type="active site" description="Proton donor" evidence="5">
    <location>
        <position position="214"/>
    </location>
</feature>
<dbReference type="AlphaFoldDB" id="A0A942YGJ0"/>
<dbReference type="PANTHER" id="PTHR43301:SF3">
    <property type="entry name" value="ARABINAN ENDO-1,5-ALPHA-L-ARABINOSIDASE A-RELATED"/>
    <property type="match status" value="1"/>
</dbReference>
<dbReference type="Pfam" id="PF04616">
    <property type="entry name" value="Glyco_hydro_43"/>
    <property type="match status" value="1"/>
</dbReference>
<organism evidence="9 10">
    <name type="scientific">Lederbergia citri</name>
    <dbReference type="NCBI Taxonomy" id="2833580"/>
    <lineage>
        <taxon>Bacteria</taxon>
        <taxon>Bacillati</taxon>
        <taxon>Bacillota</taxon>
        <taxon>Bacilli</taxon>
        <taxon>Bacillales</taxon>
        <taxon>Bacillaceae</taxon>
        <taxon>Lederbergia</taxon>
    </lineage>
</organism>
<dbReference type="GO" id="GO:0005975">
    <property type="term" value="P:carbohydrate metabolic process"/>
    <property type="evidence" value="ECO:0007669"/>
    <property type="project" value="InterPro"/>
</dbReference>
<dbReference type="CDD" id="cd18616">
    <property type="entry name" value="GH43_ABN-like"/>
    <property type="match status" value="1"/>
</dbReference>
<evidence type="ECO:0000313" key="9">
    <source>
        <dbReference type="EMBL" id="MBS4195572.1"/>
    </source>
</evidence>
<evidence type="ECO:0000313" key="10">
    <source>
        <dbReference type="Proteomes" id="UP000681414"/>
    </source>
</evidence>
<keyword evidence="8" id="KW-0472">Membrane</keyword>
<comment type="similarity">
    <text evidence="2 7">Belongs to the glycosyl hydrolase 43 family.</text>
</comment>
<comment type="pathway">
    <text evidence="1">Glycan metabolism; L-arabinan degradation.</text>
</comment>
<keyword evidence="3 7" id="KW-0378">Hydrolase</keyword>
<dbReference type="InterPro" id="IPR050727">
    <property type="entry name" value="GH43_arabinanases"/>
</dbReference>
<gene>
    <name evidence="9" type="ORF">KHA97_10930</name>
</gene>
<dbReference type="GO" id="GO:0004553">
    <property type="term" value="F:hydrolase activity, hydrolyzing O-glycosyl compounds"/>
    <property type="evidence" value="ECO:0007669"/>
    <property type="project" value="InterPro"/>
</dbReference>
<dbReference type="InterPro" id="IPR006710">
    <property type="entry name" value="Glyco_hydro_43"/>
</dbReference>
<accession>A0A942YGJ0</accession>
<dbReference type="Gene3D" id="2.115.10.20">
    <property type="entry name" value="Glycosyl hydrolase domain, family 43"/>
    <property type="match status" value="1"/>
</dbReference>
<protein>
    <submittedName>
        <fullName evidence="9">Family 43 glycosylhydrolase</fullName>
    </submittedName>
</protein>
<evidence type="ECO:0000256" key="6">
    <source>
        <dbReference type="PIRSR" id="PIRSR606710-2"/>
    </source>
</evidence>
<keyword evidence="4 7" id="KW-0326">Glycosidase</keyword>
<proteinExistence type="inferred from homology"/>
<name>A0A942YGJ0_9BACI</name>
<evidence type="ECO:0000256" key="7">
    <source>
        <dbReference type="RuleBase" id="RU361187"/>
    </source>
</evidence>
<comment type="caution">
    <text evidence="9">The sequence shown here is derived from an EMBL/GenBank/DDBJ whole genome shotgun (WGS) entry which is preliminary data.</text>
</comment>
<dbReference type="InterPro" id="IPR023296">
    <property type="entry name" value="Glyco_hydro_beta-prop_sf"/>
</dbReference>
<evidence type="ECO:0000256" key="8">
    <source>
        <dbReference type="SAM" id="Phobius"/>
    </source>
</evidence>
<evidence type="ECO:0000256" key="5">
    <source>
        <dbReference type="PIRSR" id="PIRSR606710-1"/>
    </source>
</evidence>
<feature type="site" description="Important for catalytic activity, responsible for pKa modulation of the active site Glu and correct orientation of both the proton donor and substrate" evidence="6">
    <location>
        <position position="168"/>
    </location>
</feature>
<sequence length="347" mass="38894">MKKERNNSRTVMWIVVAILLVGILISLIFLFQSQSSAKYKNPVFDPVFADPSVIQAKDGYIYAYGTEDDWGDGKGLRKIPIIRSKDLVDWEYVSDAFTDQPPTWKDGFLWAPHIAYFNNQYYLYYSMSLWGDPDPGIGVAISDKPEGPFTDQGPIFTSEEIGVNNSIDPYFMTDTDGTPYMVWGSFHGIYGIELTKDGLQTVGEKFQIAGNAFEAPWIIERDGDYYFFGSLGSCCEGELSTYRVSVGKADSIKGPYLDQDGNDLLYSEGTLILSESDTFAGPGHNAIIKDKKGTDWLVYHAIDKEDGWLSNGATKRPMMIDPIIWKDGWPMIKNDSPSDVERKGPAF</sequence>
<keyword evidence="8" id="KW-0812">Transmembrane</keyword>